<dbReference type="GO" id="GO:0004674">
    <property type="term" value="F:protein serine/threonine kinase activity"/>
    <property type="evidence" value="ECO:0007669"/>
    <property type="project" value="UniProtKB-KW"/>
</dbReference>
<dbReference type="InterPro" id="IPR000719">
    <property type="entry name" value="Prot_kinase_dom"/>
</dbReference>
<dbReference type="Pfam" id="PF00069">
    <property type="entry name" value="Pkinase"/>
    <property type="match status" value="1"/>
</dbReference>
<dbReference type="PROSITE" id="PS00107">
    <property type="entry name" value="PROTEIN_KINASE_ATP"/>
    <property type="match status" value="1"/>
</dbReference>
<keyword evidence="2 5" id="KW-0547">Nucleotide-binding</keyword>
<dbReference type="PANTHER" id="PTHR43289">
    <property type="entry name" value="MITOGEN-ACTIVATED PROTEIN KINASE KINASE KINASE 20-RELATED"/>
    <property type="match status" value="1"/>
</dbReference>
<organism evidence="8 9">
    <name type="scientific">Marinobacter salexigens</name>
    <dbReference type="NCBI Taxonomy" id="1925763"/>
    <lineage>
        <taxon>Bacteria</taxon>
        <taxon>Pseudomonadati</taxon>
        <taxon>Pseudomonadota</taxon>
        <taxon>Gammaproteobacteria</taxon>
        <taxon>Pseudomonadales</taxon>
        <taxon>Marinobacteraceae</taxon>
        <taxon>Marinobacter</taxon>
    </lineage>
</organism>
<evidence type="ECO:0000259" key="7">
    <source>
        <dbReference type="PROSITE" id="PS50011"/>
    </source>
</evidence>
<protein>
    <submittedName>
        <fullName evidence="8">Serine/threonine protein kinase</fullName>
    </submittedName>
</protein>
<comment type="caution">
    <text evidence="8">The sequence shown here is derived from an EMBL/GenBank/DDBJ whole genome shotgun (WGS) entry which is preliminary data.</text>
</comment>
<dbReference type="InterPro" id="IPR008271">
    <property type="entry name" value="Ser/Thr_kinase_AS"/>
</dbReference>
<keyword evidence="6" id="KW-1133">Transmembrane helix</keyword>
<evidence type="ECO:0000313" key="8">
    <source>
        <dbReference type="EMBL" id="MBU2874213.1"/>
    </source>
</evidence>
<keyword evidence="6" id="KW-0812">Transmembrane</keyword>
<evidence type="ECO:0000256" key="2">
    <source>
        <dbReference type="ARBA" id="ARBA00022741"/>
    </source>
</evidence>
<reference evidence="8 9" key="1">
    <citation type="submission" date="2021-05" db="EMBL/GenBank/DDBJ databases">
        <title>Draft genomes of bacteria isolated from model marine particles.</title>
        <authorList>
            <person name="Datta M.S."/>
            <person name="Schwartzman J.A."/>
            <person name="Enke T.N."/>
            <person name="Saavedra J."/>
            <person name="Cermak N."/>
            <person name="Cordero O.X."/>
        </authorList>
    </citation>
    <scope>NUCLEOTIDE SEQUENCE [LARGE SCALE GENOMIC DNA]</scope>
    <source>
        <strain evidence="8 9">D2M19</strain>
    </source>
</reference>
<dbReference type="CDD" id="cd14014">
    <property type="entry name" value="STKc_PknB_like"/>
    <property type="match status" value="1"/>
</dbReference>
<feature type="transmembrane region" description="Helical" evidence="6">
    <location>
        <begin position="321"/>
        <end position="342"/>
    </location>
</feature>
<feature type="domain" description="Protein kinase" evidence="7">
    <location>
        <begin position="11"/>
        <end position="278"/>
    </location>
</feature>
<dbReference type="Proteomes" id="UP000753376">
    <property type="component" value="Unassembled WGS sequence"/>
</dbReference>
<keyword evidence="9" id="KW-1185">Reference proteome</keyword>
<keyword evidence="1" id="KW-0808">Transferase</keyword>
<dbReference type="EMBL" id="JAHKPV010000017">
    <property type="protein sequence ID" value="MBU2874213.1"/>
    <property type="molecule type" value="Genomic_DNA"/>
</dbReference>
<dbReference type="SMART" id="SM00220">
    <property type="entry name" value="S_TKc"/>
    <property type="match status" value="1"/>
</dbReference>
<evidence type="ECO:0000256" key="5">
    <source>
        <dbReference type="PROSITE-ProRule" id="PRU10141"/>
    </source>
</evidence>
<sequence>MTQVRESFAKYKVEEVLGEGAMGVVYACYDSAIGRRVAIKTIHAHLLQGAEGEELRQRFSREIRAVGKLSHPNIVGIFDTDEATDDKGAIEPYFVMEFVDGQDLQAYLASGTRFPLTKTIDIACQVLDAFEYTHKLGIIHRDVKPANIFLTEDGHIKIADFGIARVDNSSLTQTGAVMGTPNYMSPEQCSGQVMDSRSDLFSIAVVLYELLTGEKAFSGNSVHATMMKLVQSNPEPPSVFNPSLPKSLDAVMAKALAKSPDDRFQSAAEFARALEPFKQGSKSAPQGSEVASGEETLLVTQPELSGKDTKLNAKGKRRPPMALLSGVAAALLLTGGIGFYTLSGKDEVAPAQRVNVQPFATDLSPATQEKVEKLLRVANMHESANRLVFPSGSSAYYVYNTVFELDPGNPRARAGLLKMEDKLEKQAQAYYRQKDFKTLDAHLKAGLEAFPDNAQFRALRDELDRLGNEVLENNNN</sequence>
<evidence type="ECO:0000256" key="4">
    <source>
        <dbReference type="ARBA" id="ARBA00022840"/>
    </source>
</evidence>
<keyword evidence="6" id="KW-0472">Membrane</keyword>
<keyword evidence="8" id="KW-0723">Serine/threonine-protein kinase</keyword>
<evidence type="ECO:0000256" key="3">
    <source>
        <dbReference type="ARBA" id="ARBA00022777"/>
    </source>
</evidence>
<dbReference type="InterPro" id="IPR017441">
    <property type="entry name" value="Protein_kinase_ATP_BS"/>
</dbReference>
<dbReference type="RefSeq" id="WP_216008061.1">
    <property type="nucleotide sequence ID" value="NZ_JAHKPV010000017.1"/>
</dbReference>
<evidence type="ECO:0000256" key="6">
    <source>
        <dbReference type="SAM" id="Phobius"/>
    </source>
</evidence>
<keyword evidence="4 5" id="KW-0067">ATP-binding</keyword>
<accession>A0ABS6A800</accession>
<dbReference type="PROSITE" id="PS50011">
    <property type="entry name" value="PROTEIN_KINASE_DOM"/>
    <property type="match status" value="1"/>
</dbReference>
<gene>
    <name evidence="8" type="ORF">KO508_09360</name>
</gene>
<proteinExistence type="predicted"/>
<evidence type="ECO:0000256" key="1">
    <source>
        <dbReference type="ARBA" id="ARBA00022679"/>
    </source>
</evidence>
<dbReference type="PROSITE" id="PS00108">
    <property type="entry name" value="PROTEIN_KINASE_ST"/>
    <property type="match status" value="1"/>
</dbReference>
<dbReference type="PANTHER" id="PTHR43289:SF6">
    <property type="entry name" value="SERINE_THREONINE-PROTEIN KINASE NEKL-3"/>
    <property type="match status" value="1"/>
</dbReference>
<feature type="binding site" evidence="5">
    <location>
        <position position="40"/>
    </location>
    <ligand>
        <name>ATP</name>
        <dbReference type="ChEBI" id="CHEBI:30616"/>
    </ligand>
</feature>
<name>A0ABS6A800_9GAMM</name>
<evidence type="ECO:0000313" key="9">
    <source>
        <dbReference type="Proteomes" id="UP000753376"/>
    </source>
</evidence>
<keyword evidence="3 8" id="KW-0418">Kinase</keyword>